<name>A0AAV2U5X7_HAEIF</name>
<protein>
    <submittedName>
        <fullName evidence="2">Phage anti-repressor protein</fullName>
    </submittedName>
</protein>
<dbReference type="PANTHER" id="PTHR36180:SF1">
    <property type="entry name" value="ANTA_ANTB ANTIREPRESSOR DOMAIN-CONTAINING PROTEIN"/>
    <property type="match status" value="1"/>
</dbReference>
<dbReference type="AlphaFoldDB" id="A0AAV2U5X7"/>
<evidence type="ECO:0000313" key="3">
    <source>
        <dbReference type="Proteomes" id="UP000006797"/>
    </source>
</evidence>
<proteinExistence type="predicted"/>
<gene>
    <name evidence="2" type="ORF">HICON_02540</name>
</gene>
<dbReference type="PANTHER" id="PTHR36180">
    <property type="entry name" value="DNA-BINDING PROTEIN-RELATED-RELATED"/>
    <property type="match status" value="1"/>
</dbReference>
<dbReference type="KEGG" id="hil:HICON_02540"/>
<dbReference type="EMBL" id="FQ670204">
    <property type="protein sequence ID" value="CBY87538.1"/>
    <property type="molecule type" value="Genomic_DNA"/>
</dbReference>
<accession>A0AAV2U5X7</accession>
<feature type="domain" description="AntA/AntB antirepressor" evidence="1">
    <location>
        <begin position="21"/>
        <end position="90"/>
    </location>
</feature>
<dbReference type="Proteomes" id="UP000006797">
    <property type="component" value="Chromosome"/>
</dbReference>
<evidence type="ECO:0000313" key="2">
    <source>
        <dbReference type="EMBL" id="CBY87538.1"/>
    </source>
</evidence>
<evidence type="ECO:0000259" key="1">
    <source>
        <dbReference type="Pfam" id="PF08346"/>
    </source>
</evidence>
<organism evidence="2 3">
    <name type="scientific">Haemophilus influenzae F3047</name>
    <dbReference type="NCBI Taxonomy" id="935897"/>
    <lineage>
        <taxon>Bacteria</taxon>
        <taxon>Pseudomonadati</taxon>
        <taxon>Pseudomonadota</taxon>
        <taxon>Gammaproteobacteria</taxon>
        <taxon>Pasteurellales</taxon>
        <taxon>Pasteurellaceae</taxon>
        <taxon>Haemophilus</taxon>
    </lineage>
</organism>
<dbReference type="Pfam" id="PF08346">
    <property type="entry name" value="AntA"/>
    <property type="match status" value="1"/>
</dbReference>
<dbReference type="RefSeq" id="WP_013527863.1">
    <property type="nucleotide sequence ID" value="NC_014922.1"/>
</dbReference>
<dbReference type="InterPro" id="IPR013557">
    <property type="entry name" value="AntA/B_antirep"/>
</dbReference>
<reference evidence="2 3" key="1">
    <citation type="journal article" date="2012" name="Emerg. Infect. Dis.">
        <title>Lineage-specific Virulence Determinants of Haemophilus influenzae Biogroup aegyptius.</title>
        <authorList>
            <person name="Strouts F.R."/>
            <person name="Power P."/>
            <person name="Croucher N.J."/>
            <person name="Corton N."/>
            <person name="van Tonder A."/>
            <person name="Quail M.A."/>
            <person name="Langford P.R."/>
            <person name="Hudson M.J."/>
            <person name="Parkhill J."/>
            <person name="Kroll J.S."/>
            <person name="Bentley S.D."/>
        </authorList>
    </citation>
    <scope>NUCLEOTIDE SEQUENCE [LARGE SCALE GENOMIC DNA]</scope>
    <source>
        <strain evidence="2 3">F3047</strain>
    </source>
</reference>
<sequence length="213" mass="24718">MTNLPIHTFTGQINNHPVELINAREVHELLQVKTRFDTWIGRRLSETRFRKNLDFIECSNLSNRGFFKTETKEYHLTLRMAEHLCLMENNEIGDRIRDLFIECEEQARNEIPRLQAENAQLNAKLTAIPTFLRNNPDELARLITTAQTAFLTANPQAKDFLRYREMGLSYREIGTLLGKTKDSVKWMAFKMRNLGFFSSTLPKATAVQLDLLA</sequence>